<feature type="compositionally biased region" description="Low complexity" evidence="10">
    <location>
        <begin position="94"/>
        <end position="113"/>
    </location>
</feature>
<feature type="region of interest" description="Disordered" evidence="10">
    <location>
        <begin position="83"/>
        <end position="133"/>
    </location>
</feature>
<comment type="subcellular location">
    <subcellularLocation>
        <location evidence="9">Cell membrane</location>
        <topology evidence="9">Single-pass membrane protein</topology>
    </subcellularLocation>
    <subcellularLocation>
        <location evidence="1">Membrane</location>
        <topology evidence="1">Single-pass membrane protein</topology>
    </subcellularLocation>
</comment>
<protein>
    <recommendedName>
        <fullName evidence="9">Sec-independent protein translocase protein TatB</fullName>
    </recommendedName>
</protein>
<organism evidence="11 12">
    <name type="scientific">Cellulomonas cellasea DSM 20118</name>
    <dbReference type="NCBI Taxonomy" id="1408250"/>
    <lineage>
        <taxon>Bacteria</taxon>
        <taxon>Bacillati</taxon>
        <taxon>Actinomycetota</taxon>
        <taxon>Actinomycetes</taxon>
        <taxon>Micrococcales</taxon>
        <taxon>Cellulomonadaceae</taxon>
        <taxon>Cellulomonas</taxon>
    </lineage>
</organism>
<keyword evidence="8 9" id="KW-0472">Membrane</keyword>
<dbReference type="InterPro" id="IPR018448">
    <property type="entry name" value="TatB"/>
</dbReference>
<dbReference type="GO" id="GO:0008320">
    <property type="term" value="F:protein transmembrane transporter activity"/>
    <property type="evidence" value="ECO:0007669"/>
    <property type="project" value="UniProtKB-UniRule"/>
</dbReference>
<dbReference type="Gene3D" id="1.20.5.3310">
    <property type="match status" value="1"/>
</dbReference>
<evidence type="ECO:0000256" key="3">
    <source>
        <dbReference type="ARBA" id="ARBA00022475"/>
    </source>
</evidence>
<accession>A0A0A0B634</accession>
<dbReference type="EMBL" id="AXNT01000093">
    <property type="protein sequence ID" value="KGM01632.1"/>
    <property type="molecule type" value="Genomic_DNA"/>
</dbReference>
<keyword evidence="4 9" id="KW-0812">Transmembrane</keyword>
<evidence type="ECO:0000256" key="1">
    <source>
        <dbReference type="ARBA" id="ARBA00004167"/>
    </source>
</evidence>
<evidence type="ECO:0000256" key="7">
    <source>
        <dbReference type="ARBA" id="ARBA00023010"/>
    </source>
</evidence>
<dbReference type="GO" id="GO:0043953">
    <property type="term" value="P:protein transport by the Tat complex"/>
    <property type="evidence" value="ECO:0007669"/>
    <property type="project" value="UniProtKB-UniRule"/>
</dbReference>
<keyword evidence="12" id="KW-1185">Reference proteome</keyword>
<dbReference type="AlphaFoldDB" id="A0A0A0B634"/>
<evidence type="ECO:0000256" key="2">
    <source>
        <dbReference type="ARBA" id="ARBA00022448"/>
    </source>
</evidence>
<dbReference type="InterPro" id="IPR003369">
    <property type="entry name" value="TatA/B/E"/>
</dbReference>
<gene>
    <name evidence="9" type="primary">tatB</name>
    <name evidence="11" type="ORF">Q760_18355</name>
</gene>
<dbReference type="HAMAP" id="MF_00237">
    <property type="entry name" value="TatB"/>
    <property type="match status" value="1"/>
</dbReference>
<keyword evidence="6 9" id="KW-1133">Transmembrane helix</keyword>
<dbReference type="RefSeq" id="WP_034631672.1">
    <property type="nucleotide sequence ID" value="NZ_AXNT01000093.1"/>
</dbReference>
<dbReference type="Pfam" id="PF02416">
    <property type="entry name" value="TatA_B_E"/>
    <property type="match status" value="1"/>
</dbReference>
<comment type="similarity">
    <text evidence="9">Belongs to the TatB family.</text>
</comment>
<comment type="function">
    <text evidence="9">Part of the twin-arginine translocation (Tat) system that transports large folded proteins containing a characteristic twin-arginine motif in their signal peptide across membranes. Together with TatC, TatB is part of a receptor directly interacting with Tat signal peptides. TatB may form an oligomeric binding site that transiently accommodates folded Tat precursor proteins before their translocation.</text>
</comment>
<evidence type="ECO:0000256" key="9">
    <source>
        <dbReference type="HAMAP-Rule" id="MF_00237"/>
    </source>
</evidence>
<evidence type="ECO:0000313" key="12">
    <source>
        <dbReference type="Proteomes" id="UP000029833"/>
    </source>
</evidence>
<reference evidence="11 12" key="1">
    <citation type="submission" date="2013-10" db="EMBL/GenBank/DDBJ databases">
        <authorList>
            <person name="Wang G."/>
            <person name="Zhuang W."/>
        </authorList>
    </citation>
    <scope>NUCLEOTIDE SEQUENCE [LARGE SCALE GENOMIC DNA]</scope>
    <source>
        <strain evidence="11 12">DSM 20118</strain>
    </source>
</reference>
<evidence type="ECO:0000256" key="10">
    <source>
        <dbReference type="SAM" id="MobiDB-lite"/>
    </source>
</evidence>
<dbReference type="GO" id="GO:0033281">
    <property type="term" value="C:TAT protein transport complex"/>
    <property type="evidence" value="ECO:0007669"/>
    <property type="project" value="UniProtKB-UniRule"/>
</dbReference>
<keyword evidence="3 9" id="KW-1003">Cell membrane</keyword>
<dbReference type="OrthoDB" id="3267321at2"/>
<evidence type="ECO:0000313" key="11">
    <source>
        <dbReference type="EMBL" id="KGM01632.1"/>
    </source>
</evidence>
<proteinExistence type="inferred from homology"/>
<dbReference type="PRINTS" id="PR01506">
    <property type="entry name" value="TATBPROTEIN"/>
</dbReference>
<evidence type="ECO:0000256" key="5">
    <source>
        <dbReference type="ARBA" id="ARBA00022927"/>
    </source>
</evidence>
<evidence type="ECO:0000256" key="6">
    <source>
        <dbReference type="ARBA" id="ARBA00022989"/>
    </source>
</evidence>
<keyword evidence="7 9" id="KW-0811">Translocation</keyword>
<evidence type="ECO:0000256" key="8">
    <source>
        <dbReference type="ARBA" id="ARBA00023136"/>
    </source>
</evidence>
<dbReference type="STRING" id="1408250.Q760_18355"/>
<evidence type="ECO:0000256" key="4">
    <source>
        <dbReference type="ARBA" id="ARBA00022692"/>
    </source>
</evidence>
<keyword evidence="5 9" id="KW-0653">Protein transport</keyword>
<keyword evidence="2 9" id="KW-0813">Transport</keyword>
<comment type="subunit">
    <text evidence="9">The Tat system comprises two distinct complexes: a TatABC complex, containing multiple copies of TatA, TatB and TatC subunits, and a separate TatA complex, containing only TatA subunits. Substrates initially bind to the TatABC complex, which probably triggers association of the separate TatA complex to form the active translocon.</text>
</comment>
<dbReference type="Proteomes" id="UP000029833">
    <property type="component" value="Unassembled WGS sequence"/>
</dbReference>
<comment type="caution">
    <text evidence="11">The sequence shown here is derived from an EMBL/GenBank/DDBJ whole genome shotgun (WGS) entry which is preliminary data.</text>
</comment>
<sequence length="133" mass="14623">MFDINGGELIVLLIVAVLVIGPERLPAYAEQLGRWARRARVFLRDTKERVDEELGDEVRDVDWAALDPRRYDPRRIVREALLDDVTPGRGERPGAVAGSAAAYAARTGSTTRTPRPAADLRAGEPAPFDDEAT</sequence>
<name>A0A0A0B634_9CELL</name>